<dbReference type="OrthoDB" id="4813742at2759"/>
<protein>
    <submittedName>
        <fullName evidence="1">Uncharacterized protein</fullName>
    </submittedName>
</protein>
<sequence length="281" mass="32254">MFLSYGRLYYIFHIAFPSLLPNFPDPQLSIIPTSPAHHRLPDHNYDLKVLYDGRCLIFSPEYHEGCEILDLIEFYPGAKIANIRVARNDEEEKHKNKLDLTEIDTTLAETSNLKPDDMRWVVFDVDKDPKTNKMIAEIRNNRRLGSKEEVKILPTDTEWNTIMGTQYYRKMLQIMDKPVQKILLRNQDRTSRSNEIQPTDRIHFSFLPSKDAAFATELTTDGLATKTWPPNDGEEAQEAALKALFAEEDEKEPEFQAAAAVELADRVSAAKGDYEATSARF</sequence>
<proteinExistence type="predicted"/>
<evidence type="ECO:0000313" key="2">
    <source>
        <dbReference type="Proteomes" id="UP000034841"/>
    </source>
</evidence>
<name>A0A0F8BLR3_CERFI</name>
<keyword evidence="2" id="KW-1185">Reference proteome</keyword>
<dbReference type="AlphaFoldDB" id="A0A0F8BLR3"/>
<evidence type="ECO:0000313" key="1">
    <source>
        <dbReference type="EMBL" id="KKF93338.1"/>
    </source>
</evidence>
<dbReference type="Proteomes" id="UP000034841">
    <property type="component" value="Unassembled WGS sequence"/>
</dbReference>
<comment type="caution">
    <text evidence="1">The sequence shown here is derived from an EMBL/GenBank/DDBJ whole genome shotgun (WGS) entry which is preliminary data.</text>
</comment>
<organism evidence="1 2">
    <name type="scientific">Ceratocystis fimbriata f. sp. platani</name>
    <dbReference type="NCBI Taxonomy" id="88771"/>
    <lineage>
        <taxon>Eukaryota</taxon>
        <taxon>Fungi</taxon>
        <taxon>Dikarya</taxon>
        <taxon>Ascomycota</taxon>
        <taxon>Pezizomycotina</taxon>
        <taxon>Sordariomycetes</taxon>
        <taxon>Hypocreomycetidae</taxon>
        <taxon>Microascales</taxon>
        <taxon>Ceratocystidaceae</taxon>
        <taxon>Ceratocystis</taxon>
    </lineage>
</organism>
<dbReference type="EMBL" id="LBBL01000253">
    <property type="protein sequence ID" value="KKF93338.1"/>
    <property type="molecule type" value="Genomic_DNA"/>
</dbReference>
<accession>A0A0F8BLR3</accession>
<reference evidence="1 2" key="1">
    <citation type="submission" date="2015-04" db="EMBL/GenBank/DDBJ databases">
        <title>Genome sequence of Ceratocystis platani, a major pathogen of plane trees.</title>
        <authorList>
            <person name="Belbahri L."/>
        </authorList>
    </citation>
    <scope>NUCLEOTIDE SEQUENCE [LARGE SCALE GENOMIC DNA]</scope>
    <source>
        <strain evidence="1 2">CFO</strain>
    </source>
</reference>
<gene>
    <name evidence="1" type="ORF">CFO_g4326</name>
</gene>